<dbReference type="EMBL" id="AP028912">
    <property type="protein sequence ID" value="BES93933.1"/>
    <property type="molecule type" value="Genomic_DNA"/>
</dbReference>
<evidence type="ECO:0000256" key="1">
    <source>
        <dbReference type="ARBA" id="ARBA00022460"/>
    </source>
</evidence>
<evidence type="ECO:0000256" key="3">
    <source>
        <dbReference type="SAM" id="MobiDB-lite"/>
    </source>
</evidence>
<dbReference type="PANTHER" id="PTHR12236">
    <property type="entry name" value="STRUCTURAL CONTITUENT OF CUTICLE"/>
    <property type="match status" value="1"/>
</dbReference>
<dbReference type="InterPro" id="IPR051217">
    <property type="entry name" value="Insect_Cuticle_Struc_Prot"/>
</dbReference>
<name>A0ABN7APE0_9HEMI</name>
<evidence type="ECO:0000256" key="4">
    <source>
        <dbReference type="SAM" id="SignalP"/>
    </source>
</evidence>
<dbReference type="InterPro" id="IPR031311">
    <property type="entry name" value="CHIT_BIND_RR_consensus"/>
</dbReference>
<feature type="chain" id="PRO_5045238450" evidence="4">
    <location>
        <begin position="28"/>
        <end position="120"/>
    </location>
</feature>
<dbReference type="InterPro" id="IPR000618">
    <property type="entry name" value="Insect_cuticle"/>
</dbReference>
<organism evidence="5 6">
    <name type="scientific">Nesidiocoris tenuis</name>
    <dbReference type="NCBI Taxonomy" id="355587"/>
    <lineage>
        <taxon>Eukaryota</taxon>
        <taxon>Metazoa</taxon>
        <taxon>Ecdysozoa</taxon>
        <taxon>Arthropoda</taxon>
        <taxon>Hexapoda</taxon>
        <taxon>Insecta</taxon>
        <taxon>Pterygota</taxon>
        <taxon>Neoptera</taxon>
        <taxon>Paraneoptera</taxon>
        <taxon>Hemiptera</taxon>
        <taxon>Heteroptera</taxon>
        <taxon>Panheteroptera</taxon>
        <taxon>Cimicomorpha</taxon>
        <taxon>Miridae</taxon>
        <taxon>Dicyphina</taxon>
        <taxon>Nesidiocoris</taxon>
    </lineage>
</organism>
<dbReference type="Pfam" id="PF00379">
    <property type="entry name" value="Chitin_bind_4"/>
    <property type="match status" value="1"/>
</dbReference>
<protein>
    <submittedName>
        <fullName evidence="5">Cuticular protein</fullName>
    </submittedName>
</protein>
<evidence type="ECO:0000256" key="2">
    <source>
        <dbReference type="PROSITE-ProRule" id="PRU00497"/>
    </source>
</evidence>
<keyword evidence="6" id="KW-1185">Reference proteome</keyword>
<keyword evidence="4" id="KW-0732">Signal</keyword>
<sequence length="120" mass="13789">MLTSRSKRSLIAGCYLLLVFVLWSTEAHPHGHEHGHDVDYHAPAHYKFDYKVHDPHTGDVKSQWEHRDKDKVKGGYTIHDPDGSVRTVEYHADKHNGFNAVVKKHGHSHHPHVYGHKDAH</sequence>
<dbReference type="Proteomes" id="UP001307889">
    <property type="component" value="Chromosome 4"/>
</dbReference>
<gene>
    <name evidence="5" type="ORF">NTJ_06742</name>
</gene>
<accession>A0ABN7APE0</accession>
<reference evidence="5 6" key="1">
    <citation type="submission" date="2023-09" db="EMBL/GenBank/DDBJ databases">
        <title>Nesidiocoris tenuis whole genome shotgun sequence.</title>
        <authorList>
            <person name="Shibata T."/>
            <person name="Shimoda M."/>
            <person name="Kobayashi T."/>
            <person name="Uehara T."/>
        </authorList>
    </citation>
    <scope>NUCLEOTIDE SEQUENCE [LARGE SCALE GENOMIC DNA]</scope>
    <source>
        <strain evidence="5 6">Japan</strain>
    </source>
</reference>
<dbReference type="PANTHER" id="PTHR12236:SF95">
    <property type="entry name" value="CUTICULAR PROTEIN 76BD, ISOFORM C-RELATED"/>
    <property type="match status" value="1"/>
</dbReference>
<evidence type="ECO:0000313" key="5">
    <source>
        <dbReference type="EMBL" id="BES93933.1"/>
    </source>
</evidence>
<dbReference type="PROSITE" id="PS51155">
    <property type="entry name" value="CHIT_BIND_RR_2"/>
    <property type="match status" value="1"/>
</dbReference>
<feature type="signal peptide" evidence="4">
    <location>
        <begin position="1"/>
        <end position="27"/>
    </location>
</feature>
<evidence type="ECO:0000313" key="6">
    <source>
        <dbReference type="Proteomes" id="UP001307889"/>
    </source>
</evidence>
<dbReference type="PROSITE" id="PS00233">
    <property type="entry name" value="CHIT_BIND_RR_1"/>
    <property type="match status" value="1"/>
</dbReference>
<dbReference type="PRINTS" id="PR00947">
    <property type="entry name" value="CUTICLE"/>
</dbReference>
<proteinExistence type="predicted"/>
<keyword evidence="1 2" id="KW-0193">Cuticle</keyword>
<feature type="region of interest" description="Disordered" evidence="3">
    <location>
        <begin position="59"/>
        <end position="80"/>
    </location>
</feature>